<feature type="transmembrane region" description="Helical" evidence="5">
    <location>
        <begin position="377"/>
        <end position="394"/>
    </location>
</feature>
<dbReference type="InterPro" id="IPR020846">
    <property type="entry name" value="MFS_dom"/>
</dbReference>
<feature type="transmembrane region" description="Helical" evidence="5">
    <location>
        <begin position="223"/>
        <end position="249"/>
    </location>
</feature>
<evidence type="ECO:0000256" key="1">
    <source>
        <dbReference type="ARBA" id="ARBA00004141"/>
    </source>
</evidence>
<dbReference type="InterPro" id="IPR011701">
    <property type="entry name" value="MFS"/>
</dbReference>
<proteinExistence type="predicted"/>
<reference evidence="7" key="1">
    <citation type="submission" date="2016-05" db="EMBL/GenBank/DDBJ databases">
        <title>Lichen genome sequencing reveals its rich biosynthetic potential.</title>
        <authorList>
            <person name="Bertrand R.L."/>
            <person name="Abdel-Hameed M."/>
            <person name="Sorensen J.L."/>
        </authorList>
    </citation>
    <scope>NUCLEOTIDE SEQUENCE</scope>
</reference>
<name>A0A1Z1C497_CLAUC</name>
<evidence type="ECO:0000256" key="2">
    <source>
        <dbReference type="ARBA" id="ARBA00022692"/>
    </source>
</evidence>
<dbReference type="PANTHER" id="PTHR23502:SF47">
    <property type="entry name" value="MAJOR FACILITATOR SUPERFAMILY (MFS) PROFILE DOMAIN-CONTAINING PROTEIN-RELATED"/>
    <property type="match status" value="1"/>
</dbReference>
<dbReference type="SUPFAM" id="SSF103473">
    <property type="entry name" value="MFS general substrate transporter"/>
    <property type="match status" value="1"/>
</dbReference>
<evidence type="ECO:0000256" key="5">
    <source>
        <dbReference type="SAM" id="Phobius"/>
    </source>
</evidence>
<feature type="transmembrane region" description="Helical" evidence="5">
    <location>
        <begin position="63"/>
        <end position="83"/>
    </location>
</feature>
<feature type="transmembrane region" description="Helical" evidence="5">
    <location>
        <begin position="288"/>
        <end position="315"/>
    </location>
</feature>
<feature type="transmembrane region" description="Helical" evidence="5">
    <location>
        <begin position="190"/>
        <end position="211"/>
    </location>
</feature>
<feature type="transmembrane region" description="Helical" evidence="5">
    <location>
        <begin position="467"/>
        <end position="490"/>
    </location>
</feature>
<feature type="transmembrane region" description="Helical" evidence="5">
    <location>
        <begin position="155"/>
        <end position="178"/>
    </location>
</feature>
<dbReference type="EMBL" id="KX264255">
    <property type="protein sequence ID" value="ANM86405.1"/>
    <property type="molecule type" value="Genomic_DNA"/>
</dbReference>
<dbReference type="Gene3D" id="1.20.1250.20">
    <property type="entry name" value="MFS general substrate transporter like domains"/>
    <property type="match status" value="1"/>
</dbReference>
<dbReference type="InterPro" id="IPR036259">
    <property type="entry name" value="MFS_trans_sf"/>
</dbReference>
<protein>
    <submittedName>
        <fullName evidence="8">Putative MFS general substrate transporter</fullName>
    </submittedName>
    <submittedName>
        <fullName evidence="7">Putative MFS transporter</fullName>
    </submittedName>
</protein>
<feature type="transmembrane region" description="Helical" evidence="5">
    <location>
        <begin position="95"/>
        <end position="118"/>
    </location>
</feature>
<dbReference type="Pfam" id="PF07690">
    <property type="entry name" value="MFS_1"/>
    <property type="match status" value="1"/>
</dbReference>
<dbReference type="PANTHER" id="PTHR23502">
    <property type="entry name" value="MAJOR FACILITATOR SUPERFAMILY"/>
    <property type="match status" value="1"/>
</dbReference>
<feature type="transmembrane region" description="Helical" evidence="5">
    <location>
        <begin position="443"/>
        <end position="461"/>
    </location>
</feature>
<evidence type="ECO:0000259" key="6">
    <source>
        <dbReference type="PROSITE" id="PS50850"/>
    </source>
</evidence>
<keyword evidence="4 5" id="KW-0472">Membrane</keyword>
<evidence type="ECO:0000313" key="7">
    <source>
        <dbReference type="EMBL" id="ANM86405.1"/>
    </source>
</evidence>
<evidence type="ECO:0000313" key="8">
    <source>
        <dbReference type="EMBL" id="AUW31107.1"/>
    </source>
</evidence>
<keyword evidence="2 5" id="KW-0812">Transmembrane</keyword>
<feature type="transmembrane region" description="Helical" evidence="5">
    <location>
        <begin position="335"/>
        <end position="356"/>
    </location>
</feature>
<feature type="domain" description="Major facilitator superfamily (MFS) profile" evidence="6">
    <location>
        <begin position="65"/>
        <end position="495"/>
    </location>
</feature>
<dbReference type="AlphaFoldDB" id="A0A1Z1C497"/>
<feature type="transmembrane region" description="Helical" evidence="5">
    <location>
        <begin position="406"/>
        <end position="431"/>
    </location>
</feature>
<evidence type="ECO:0000256" key="4">
    <source>
        <dbReference type="ARBA" id="ARBA00023136"/>
    </source>
</evidence>
<accession>A0A1Z1C497</accession>
<sequence length="504" mass="54698">MDHNSICRQDNLESAATSLTENNHQNGEAQPLLAYHSKDHNLVVLEGPDDPLNPMNMPPWRKWFCASILGAMTFAATFSSSAFSSAANVTAQEFGVAPATMALATSLYVFGFATGPILMGPASELHGRKIPFFIGYSAFILTQIPVALAQNVETILIFRFLGGVASSGSPAIVGGYLADFLPPVERGVAIAIFAATTLIGPSAGAIVGAMVVQSSLGWRWTAWISMIMGLAFGAVGFFVLPETYVPVLLKRKARQLRFESGNPALHSKLEETPVNIKDFLVRYLSRPFVMLCLEPILLLMTLYISFTFGIVYLLFVAYPISFVSERGFDLVDGTLPFLAIIIGITIGSAVVVYYTLTIIRQKFVKEGRVTPEDRLPPMIFGGCLLATGLFWFAWTSAPTSNPWPQIVAGVPIGIGVQVILLQSLAYLVDIYTTNANSAISGTVVVRSLIGGGFPLFAIPIYQHFGVFWASSFLGLFAALFAPIPVLFYFYGAKIRSYSKYVQDT</sequence>
<feature type="transmembrane region" description="Helical" evidence="5">
    <location>
        <begin position="130"/>
        <end position="149"/>
    </location>
</feature>
<reference evidence="8" key="2">
    <citation type="submission" date="2017-12" db="EMBL/GenBank/DDBJ databases">
        <title>Genome Sequencing Reveals a Rich Biosynthetic Potential.</title>
        <authorList>
            <person name="Bertrand R.L."/>
            <person name="Abdel-Hameed M.E."/>
            <person name="Sorensen J.L."/>
        </authorList>
    </citation>
    <scope>NUCLEOTIDE SEQUENCE</scope>
</reference>
<keyword evidence="3 5" id="KW-1133">Transmembrane helix</keyword>
<comment type="subcellular location">
    <subcellularLocation>
        <location evidence="1">Membrane</location>
        <topology evidence="1">Multi-pass membrane protein</topology>
    </subcellularLocation>
</comment>
<evidence type="ECO:0000256" key="3">
    <source>
        <dbReference type="ARBA" id="ARBA00022989"/>
    </source>
</evidence>
<dbReference type="FunFam" id="1.20.1250.20:FF:000011">
    <property type="entry name" value="MFS multidrug transporter, putative"/>
    <property type="match status" value="1"/>
</dbReference>
<dbReference type="GO" id="GO:0005886">
    <property type="term" value="C:plasma membrane"/>
    <property type="evidence" value="ECO:0007669"/>
    <property type="project" value="TreeGrafter"/>
</dbReference>
<dbReference type="GO" id="GO:0022857">
    <property type="term" value="F:transmembrane transporter activity"/>
    <property type="evidence" value="ECO:0007669"/>
    <property type="project" value="InterPro"/>
</dbReference>
<dbReference type="EMBL" id="MG777491">
    <property type="protein sequence ID" value="AUW31107.1"/>
    <property type="molecule type" value="Genomic_DNA"/>
</dbReference>
<dbReference type="PROSITE" id="PS50850">
    <property type="entry name" value="MFS"/>
    <property type="match status" value="1"/>
</dbReference>
<organism evidence="7">
    <name type="scientific">Cladonia uncialis subsp. uncialis</name>
    <dbReference type="NCBI Taxonomy" id="180999"/>
    <lineage>
        <taxon>Eukaryota</taxon>
        <taxon>Fungi</taxon>
        <taxon>Dikarya</taxon>
        <taxon>Ascomycota</taxon>
        <taxon>Pezizomycotina</taxon>
        <taxon>Lecanoromycetes</taxon>
        <taxon>OSLEUM clade</taxon>
        <taxon>Lecanoromycetidae</taxon>
        <taxon>Lecanorales</taxon>
        <taxon>Lecanorineae</taxon>
        <taxon>Cladoniaceae</taxon>
        <taxon>Cladonia</taxon>
    </lineage>
</organism>